<feature type="domain" description="Acyl-CoA dehydrogenase/oxidase N-terminal" evidence="1">
    <location>
        <begin position="44"/>
        <end position="131"/>
    </location>
</feature>
<dbReference type="Proteomes" id="UP000239388">
    <property type="component" value="Unassembled WGS sequence"/>
</dbReference>
<dbReference type="Gene3D" id="1.10.540.10">
    <property type="entry name" value="Acyl-CoA dehydrogenase/oxidase, N-terminal domain"/>
    <property type="match status" value="1"/>
</dbReference>
<proteinExistence type="predicted"/>
<dbReference type="Pfam" id="PF02771">
    <property type="entry name" value="Acyl-CoA_dh_N"/>
    <property type="match status" value="1"/>
</dbReference>
<dbReference type="SUPFAM" id="SSF56645">
    <property type="entry name" value="Acyl-CoA dehydrogenase NM domain-like"/>
    <property type="match status" value="1"/>
</dbReference>
<dbReference type="GO" id="GO:0003995">
    <property type="term" value="F:acyl-CoA dehydrogenase activity"/>
    <property type="evidence" value="ECO:0007669"/>
    <property type="project" value="TreeGrafter"/>
</dbReference>
<dbReference type="OrthoDB" id="248779at2"/>
<dbReference type="InterPro" id="IPR013786">
    <property type="entry name" value="AcylCoA_DH/ox_N"/>
</dbReference>
<dbReference type="AlphaFoldDB" id="A0A2S8F2C4"/>
<reference evidence="2 3" key="1">
    <citation type="submission" date="2018-02" db="EMBL/GenBank/DDBJ databases">
        <title>Comparative genomes isolates from brazilian mangrove.</title>
        <authorList>
            <person name="Araujo J.E."/>
            <person name="Taketani R.G."/>
            <person name="Silva M.C.P."/>
            <person name="Loureco M.V."/>
            <person name="Andreote F.D."/>
        </authorList>
    </citation>
    <scope>NUCLEOTIDE SEQUENCE [LARGE SCALE GENOMIC DNA]</scope>
    <source>
        <strain evidence="2 3">NAP PRIS-MGV</strain>
    </source>
</reference>
<dbReference type="Gene3D" id="2.40.110.10">
    <property type="entry name" value="Butyryl-CoA Dehydrogenase, subunit A, domain 2"/>
    <property type="match status" value="1"/>
</dbReference>
<evidence type="ECO:0000313" key="3">
    <source>
        <dbReference type="Proteomes" id="UP000239388"/>
    </source>
</evidence>
<comment type="caution">
    <text evidence="2">The sequence shown here is derived from an EMBL/GenBank/DDBJ whole genome shotgun (WGS) entry which is preliminary data.</text>
</comment>
<protein>
    <submittedName>
        <fullName evidence="2">Acyl-CoA dehydrogenase</fullName>
    </submittedName>
</protein>
<accession>A0A2S8F2C4</accession>
<organism evidence="2 3">
    <name type="scientific">Blastopirellula marina</name>
    <dbReference type="NCBI Taxonomy" id="124"/>
    <lineage>
        <taxon>Bacteria</taxon>
        <taxon>Pseudomonadati</taxon>
        <taxon>Planctomycetota</taxon>
        <taxon>Planctomycetia</taxon>
        <taxon>Pirellulales</taxon>
        <taxon>Pirellulaceae</taxon>
        <taxon>Blastopirellula</taxon>
    </lineage>
</organism>
<dbReference type="PANTHER" id="PTHR43884:SF12">
    <property type="entry name" value="ISOVALERYL-COA DEHYDROGENASE, MITOCHONDRIAL-RELATED"/>
    <property type="match status" value="1"/>
</dbReference>
<dbReference type="EMBL" id="PUIB01000032">
    <property type="protein sequence ID" value="PQO26299.1"/>
    <property type="molecule type" value="Genomic_DNA"/>
</dbReference>
<sequence length="377" mass="39409">MTSDSKSNAHRSFDLFSSENSLESIFVIRQPNDPQLDLLCEQLHQLAAQETWPAASLAACGEAGVYRWFLSAENGGFGWSDADVVRGYLKLSAACLTTTFIITQRTGACRRIAGSGNEGARQSLLPDLASGATFATVGISHLTTSRRHLAKPVLGASLDGDGFLLDGYSPWVTGGVYADTLVVGATLPDGRELLAAVPGDAPGVSAEQPADLVGLTGSATGMVKFSQVRISSDDVLAGPVENVMKAGVGAKTGGLETSTLAIGLAMAAAAYIRDEAVKRPELHAPAESFAQELSDLENDLLSAAAGEPQCSTEQLRSRANSIALRTTQAALSAAKGAGYVTGHPVGRWCREALFFLVWSCPQPVQQANLCELAGILD</sequence>
<evidence type="ECO:0000313" key="2">
    <source>
        <dbReference type="EMBL" id="PQO26299.1"/>
    </source>
</evidence>
<gene>
    <name evidence="2" type="ORF">C5Y98_31135</name>
</gene>
<evidence type="ECO:0000259" key="1">
    <source>
        <dbReference type="Pfam" id="PF02771"/>
    </source>
</evidence>
<dbReference type="PANTHER" id="PTHR43884">
    <property type="entry name" value="ACYL-COA DEHYDROGENASE"/>
    <property type="match status" value="1"/>
</dbReference>
<dbReference type="InterPro" id="IPR009100">
    <property type="entry name" value="AcylCoA_DH/oxidase_NM_dom_sf"/>
</dbReference>
<dbReference type="InterPro" id="IPR037069">
    <property type="entry name" value="AcylCoA_DH/ox_N_sf"/>
</dbReference>
<dbReference type="GO" id="GO:0050660">
    <property type="term" value="F:flavin adenine dinucleotide binding"/>
    <property type="evidence" value="ECO:0007669"/>
    <property type="project" value="InterPro"/>
</dbReference>
<name>A0A2S8F2C4_9BACT</name>
<dbReference type="InterPro" id="IPR046373">
    <property type="entry name" value="Acyl-CoA_Oxase/DH_mid-dom_sf"/>
</dbReference>